<dbReference type="SUPFAM" id="SSF57850">
    <property type="entry name" value="RING/U-box"/>
    <property type="match status" value="1"/>
</dbReference>
<keyword evidence="1" id="KW-0862">Zinc</keyword>
<dbReference type="EMBL" id="OX465086">
    <property type="protein sequence ID" value="CAI9260555.1"/>
    <property type="molecule type" value="Genomic_DNA"/>
</dbReference>
<sequence>MSNHIVSFLAISKWALDFLINHLFFHHRKFHLQETCEGHGIKWFNGRKPASYDEEVECTVCLNKIEDDDETRDLRCNHHFHKNCLDSWLAHRHTTCPLCRDNLMLSPKINYDYSFCNMVIFYFCS</sequence>
<dbReference type="AlphaFoldDB" id="A0AA35UXC7"/>
<proteinExistence type="predicted"/>
<organism evidence="3 4">
    <name type="scientific">Lactuca saligna</name>
    <name type="common">Willowleaf lettuce</name>
    <dbReference type="NCBI Taxonomy" id="75948"/>
    <lineage>
        <taxon>Eukaryota</taxon>
        <taxon>Viridiplantae</taxon>
        <taxon>Streptophyta</taxon>
        <taxon>Embryophyta</taxon>
        <taxon>Tracheophyta</taxon>
        <taxon>Spermatophyta</taxon>
        <taxon>Magnoliopsida</taxon>
        <taxon>eudicotyledons</taxon>
        <taxon>Gunneridae</taxon>
        <taxon>Pentapetalae</taxon>
        <taxon>asterids</taxon>
        <taxon>campanulids</taxon>
        <taxon>Asterales</taxon>
        <taxon>Asteraceae</taxon>
        <taxon>Cichorioideae</taxon>
        <taxon>Cichorieae</taxon>
        <taxon>Lactucinae</taxon>
        <taxon>Lactuca</taxon>
    </lineage>
</organism>
<dbReference type="SMART" id="SM00184">
    <property type="entry name" value="RING"/>
    <property type="match status" value="1"/>
</dbReference>
<feature type="domain" description="RING-type" evidence="2">
    <location>
        <begin position="58"/>
        <end position="100"/>
    </location>
</feature>
<keyword evidence="1" id="KW-0863">Zinc-finger</keyword>
<evidence type="ECO:0000313" key="3">
    <source>
        <dbReference type="EMBL" id="CAI9260555.1"/>
    </source>
</evidence>
<dbReference type="PANTHER" id="PTHR47662:SF1">
    <property type="entry name" value="RING-TYPE DOMAIN-CONTAINING PROTEIN"/>
    <property type="match status" value="1"/>
</dbReference>
<gene>
    <name evidence="3" type="ORF">LSALG_LOCUS1385</name>
</gene>
<evidence type="ECO:0000256" key="1">
    <source>
        <dbReference type="PROSITE-ProRule" id="PRU00175"/>
    </source>
</evidence>
<dbReference type="Proteomes" id="UP001177003">
    <property type="component" value="Chromosome 0"/>
</dbReference>
<keyword evidence="4" id="KW-1185">Reference proteome</keyword>
<dbReference type="PROSITE" id="PS50089">
    <property type="entry name" value="ZF_RING_2"/>
    <property type="match status" value="1"/>
</dbReference>
<accession>A0AA35UXC7</accession>
<dbReference type="Pfam" id="PF13639">
    <property type="entry name" value="zf-RING_2"/>
    <property type="match status" value="1"/>
</dbReference>
<dbReference type="InterPro" id="IPR013083">
    <property type="entry name" value="Znf_RING/FYVE/PHD"/>
</dbReference>
<dbReference type="InterPro" id="IPR001841">
    <property type="entry name" value="Znf_RING"/>
</dbReference>
<dbReference type="GO" id="GO:0008270">
    <property type="term" value="F:zinc ion binding"/>
    <property type="evidence" value="ECO:0007669"/>
    <property type="project" value="UniProtKB-KW"/>
</dbReference>
<protein>
    <recommendedName>
        <fullName evidence="2">RING-type domain-containing protein</fullName>
    </recommendedName>
</protein>
<evidence type="ECO:0000313" key="4">
    <source>
        <dbReference type="Proteomes" id="UP001177003"/>
    </source>
</evidence>
<dbReference type="PANTHER" id="PTHR47662">
    <property type="entry name" value="RING-TYPE DOMAIN-CONTAINING PROTEIN"/>
    <property type="match status" value="1"/>
</dbReference>
<reference evidence="3" key="1">
    <citation type="submission" date="2023-04" db="EMBL/GenBank/DDBJ databases">
        <authorList>
            <person name="Vijverberg K."/>
            <person name="Xiong W."/>
            <person name="Schranz E."/>
        </authorList>
    </citation>
    <scope>NUCLEOTIDE SEQUENCE</scope>
</reference>
<name>A0AA35UXC7_LACSI</name>
<dbReference type="Gene3D" id="3.30.40.10">
    <property type="entry name" value="Zinc/RING finger domain, C3HC4 (zinc finger)"/>
    <property type="match status" value="1"/>
</dbReference>
<evidence type="ECO:0000259" key="2">
    <source>
        <dbReference type="PROSITE" id="PS50089"/>
    </source>
</evidence>
<keyword evidence="1" id="KW-0479">Metal-binding</keyword>